<sequence length="320" mass="36476">MAGKAVELKPATQNLLDQVNALYPQGSVFLDFTGDQVGYVRHDQARQTSLAGGLVITLTDLTNPDYTASHELLHLLMLLRGFPQIFFQLSLGDDQLDEQMMIMATDLYNVAMHQVIVAEQREHGLIDEQTEQQYLAGIHATLTDEQTGDDDERTLRLLTLLDAIVFFGDHLDQVRADLTTRYPVALAAAEQLHADVFAKAPESPFALRRQVVKLFNAFDAQMQAWGLPALHNAEYTTLSPALSERQLRLKVKQVFEIFHSEMKNREHKSESYVGFRRNDHQNSFVLDAEVEWSPEKFVRLYDMPVQDFLDQNSIPYIVRK</sequence>
<dbReference type="Proteomes" id="UP000051084">
    <property type="component" value="Unassembled WGS sequence"/>
</dbReference>
<dbReference type="PATRIC" id="fig|1423742.4.peg.1381"/>
<dbReference type="AlphaFoldDB" id="A0A0R1UMV4"/>
<dbReference type="RefSeq" id="WP_056995620.1">
    <property type="nucleotide sequence ID" value="NZ_AZGC01000033.1"/>
</dbReference>
<reference evidence="1 2" key="1">
    <citation type="journal article" date="2015" name="Genome Announc.">
        <title>Expanding the biotechnology potential of lactobacilli through comparative genomics of 213 strains and associated genera.</title>
        <authorList>
            <person name="Sun Z."/>
            <person name="Harris H.M."/>
            <person name="McCann A."/>
            <person name="Guo C."/>
            <person name="Argimon S."/>
            <person name="Zhang W."/>
            <person name="Yang X."/>
            <person name="Jeffery I.B."/>
            <person name="Cooney J.C."/>
            <person name="Kagawa T.F."/>
            <person name="Liu W."/>
            <person name="Song Y."/>
            <person name="Salvetti E."/>
            <person name="Wrobel A."/>
            <person name="Rasinkangas P."/>
            <person name="Parkhill J."/>
            <person name="Rea M.C."/>
            <person name="O'Sullivan O."/>
            <person name="Ritari J."/>
            <person name="Douillard F.P."/>
            <person name="Paul Ross R."/>
            <person name="Yang R."/>
            <person name="Briner A.E."/>
            <person name="Felis G.E."/>
            <person name="de Vos W.M."/>
            <person name="Barrangou R."/>
            <person name="Klaenhammer T.R."/>
            <person name="Caufield P.W."/>
            <person name="Cui Y."/>
            <person name="Zhang H."/>
            <person name="O'Toole P.W."/>
        </authorList>
    </citation>
    <scope>NUCLEOTIDE SEQUENCE [LARGE SCALE GENOMIC DNA]</scope>
    <source>
        <strain evidence="1 2">DSM 18793</strain>
    </source>
</reference>
<evidence type="ECO:0008006" key="3">
    <source>
        <dbReference type="Google" id="ProtNLM"/>
    </source>
</evidence>
<evidence type="ECO:0000313" key="1">
    <source>
        <dbReference type="EMBL" id="KRL94598.1"/>
    </source>
</evidence>
<name>A0A0R1UMV4_9LACO</name>
<proteinExistence type="predicted"/>
<dbReference type="EMBL" id="AZGC01000033">
    <property type="protein sequence ID" value="KRL94598.1"/>
    <property type="molecule type" value="Genomic_DNA"/>
</dbReference>
<organism evidence="1 2">
    <name type="scientific">Limosilactobacillus equigenerosi DSM 18793 = JCM 14505</name>
    <dbReference type="NCBI Taxonomy" id="1423742"/>
    <lineage>
        <taxon>Bacteria</taxon>
        <taxon>Bacillati</taxon>
        <taxon>Bacillota</taxon>
        <taxon>Bacilli</taxon>
        <taxon>Lactobacillales</taxon>
        <taxon>Lactobacillaceae</taxon>
        <taxon>Limosilactobacillus</taxon>
    </lineage>
</organism>
<dbReference type="STRING" id="417373.GCA_001570685_00999"/>
<gene>
    <name evidence="1" type="ORF">FC21_GL001332</name>
</gene>
<keyword evidence="2" id="KW-1185">Reference proteome</keyword>
<accession>A0A0R1UMV4</accession>
<comment type="caution">
    <text evidence="1">The sequence shown here is derived from an EMBL/GenBank/DDBJ whole genome shotgun (WGS) entry which is preliminary data.</text>
</comment>
<protein>
    <recommendedName>
        <fullName evidence="3">IpaB EvcA family protein</fullName>
    </recommendedName>
</protein>
<evidence type="ECO:0000313" key="2">
    <source>
        <dbReference type="Proteomes" id="UP000051084"/>
    </source>
</evidence>
<dbReference type="OrthoDB" id="2246846at2"/>